<name>A0ABD5U1Y6_9EURY</name>
<evidence type="ECO:0000313" key="1">
    <source>
        <dbReference type="EMBL" id="MFC6825033.1"/>
    </source>
</evidence>
<organism evidence="1 2">
    <name type="scientific">Halopelagius fulvigenes</name>
    <dbReference type="NCBI Taxonomy" id="1198324"/>
    <lineage>
        <taxon>Archaea</taxon>
        <taxon>Methanobacteriati</taxon>
        <taxon>Methanobacteriota</taxon>
        <taxon>Stenosarchaea group</taxon>
        <taxon>Halobacteria</taxon>
        <taxon>Halobacteriales</taxon>
        <taxon>Haloferacaceae</taxon>
    </lineage>
</organism>
<comment type="caution">
    <text evidence="1">The sequence shown here is derived from an EMBL/GenBank/DDBJ whole genome shotgun (WGS) entry which is preliminary data.</text>
</comment>
<proteinExistence type="predicted"/>
<protein>
    <submittedName>
        <fullName evidence="1">Uncharacterized protein</fullName>
    </submittedName>
</protein>
<gene>
    <name evidence="1" type="ORF">ACFQEV_08520</name>
</gene>
<reference evidence="1 2" key="1">
    <citation type="journal article" date="2019" name="Int. J. Syst. Evol. Microbiol.">
        <title>The Global Catalogue of Microorganisms (GCM) 10K type strain sequencing project: providing services to taxonomists for standard genome sequencing and annotation.</title>
        <authorList>
            <consortium name="The Broad Institute Genomics Platform"/>
            <consortium name="The Broad Institute Genome Sequencing Center for Infectious Disease"/>
            <person name="Wu L."/>
            <person name="Ma J."/>
        </authorList>
    </citation>
    <scope>NUCLEOTIDE SEQUENCE [LARGE SCALE GENOMIC DNA]</scope>
    <source>
        <strain evidence="1 2">YIM 94188</strain>
    </source>
</reference>
<keyword evidence="2" id="KW-1185">Reference proteome</keyword>
<dbReference type="RefSeq" id="WP_379694839.1">
    <property type="nucleotide sequence ID" value="NZ_JBHSXH010000011.1"/>
</dbReference>
<accession>A0ABD5U1Y6</accession>
<evidence type="ECO:0000313" key="2">
    <source>
        <dbReference type="Proteomes" id="UP001596408"/>
    </source>
</evidence>
<sequence>MNRRSTLQYEAFEGAFSDGAVDFAPSREGAVDRSANRHTAPYFWRLISGIQGQIGSKTTI</sequence>
<dbReference type="AlphaFoldDB" id="A0ABD5U1Y6"/>
<dbReference type="Proteomes" id="UP001596408">
    <property type="component" value="Unassembled WGS sequence"/>
</dbReference>
<dbReference type="EMBL" id="JBHSXH010000011">
    <property type="protein sequence ID" value="MFC6825033.1"/>
    <property type="molecule type" value="Genomic_DNA"/>
</dbReference>